<feature type="compositionally biased region" description="Basic and acidic residues" evidence="1">
    <location>
        <begin position="61"/>
        <end position="72"/>
    </location>
</feature>
<evidence type="ECO:0000313" key="2">
    <source>
        <dbReference type="EMBL" id="KDR67107.1"/>
    </source>
</evidence>
<dbReference type="HOGENOM" id="CLU_1332024_0_0_1"/>
<organism evidence="2 3">
    <name type="scientific">Galerina marginata (strain CBS 339.88)</name>
    <dbReference type="NCBI Taxonomy" id="685588"/>
    <lineage>
        <taxon>Eukaryota</taxon>
        <taxon>Fungi</taxon>
        <taxon>Dikarya</taxon>
        <taxon>Basidiomycota</taxon>
        <taxon>Agaricomycotina</taxon>
        <taxon>Agaricomycetes</taxon>
        <taxon>Agaricomycetidae</taxon>
        <taxon>Agaricales</taxon>
        <taxon>Agaricineae</taxon>
        <taxon>Strophariaceae</taxon>
        <taxon>Galerina</taxon>
    </lineage>
</organism>
<evidence type="ECO:0000256" key="1">
    <source>
        <dbReference type="SAM" id="MobiDB-lite"/>
    </source>
</evidence>
<reference evidence="3" key="1">
    <citation type="journal article" date="2014" name="Proc. Natl. Acad. Sci. U.S.A.">
        <title>Extensive sampling of basidiomycete genomes demonstrates inadequacy of the white-rot/brown-rot paradigm for wood decay fungi.</title>
        <authorList>
            <person name="Riley R."/>
            <person name="Salamov A.A."/>
            <person name="Brown D.W."/>
            <person name="Nagy L.G."/>
            <person name="Floudas D."/>
            <person name="Held B.W."/>
            <person name="Levasseur A."/>
            <person name="Lombard V."/>
            <person name="Morin E."/>
            <person name="Otillar R."/>
            <person name="Lindquist E.A."/>
            <person name="Sun H."/>
            <person name="LaButti K.M."/>
            <person name="Schmutz J."/>
            <person name="Jabbour D."/>
            <person name="Luo H."/>
            <person name="Baker S.E."/>
            <person name="Pisabarro A.G."/>
            <person name="Walton J.D."/>
            <person name="Blanchette R.A."/>
            <person name="Henrissat B."/>
            <person name="Martin F."/>
            <person name="Cullen D."/>
            <person name="Hibbett D.S."/>
            <person name="Grigoriev I.V."/>
        </authorList>
    </citation>
    <scope>NUCLEOTIDE SEQUENCE [LARGE SCALE GENOMIC DNA]</scope>
    <source>
        <strain evidence="3">CBS 339.88</strain>
    </source>
</reference>
<accession>A0A067SAV9</accession>
<keyword evidence="3" id="KW-1185">Reference proteome</keyword>
<protein>
    <submittedName>
        <fullName evidence="2">Uncharacterized protein</fullName>
    </submittedName>
</protein>
<dbReference type="EMBL" id="KL142417">
    <property type="protein sequence ID" value="KDR67107.1"/>
    <property type="molecule type" value="Genomic_DNA"/>
</dbReference>
<feature type="compositionally biased region" description="Low complexity" evidence="1">
    <location>
        <begin position="172"/>
        <end position="182"/>
    </location>
</feature>
<gene>
    <name evidence="2" type="ORF">GALMADRAFT_147333</name>
</gene>
<feature type="region of interest" description="Disordered" evidence="1">
    <location>
        <begin position="52"/>
        <end position="72"/>
    </location>
</feature>
<feature type="compositionally biased region" description="Low complexity" evidence="1">
    <location>
        <begin position="197"/>
        <end position="206"/>
    </location>
</feature>
<name>A0A067SAV9_GALM3</name>
<feature type="compositionally biased region" description="Basic and acidic residues" evidence="1">
    <location>
        <begin position="148"/>
        <end position="163"/>
    </location>
</feature>
<feature type="region of interest" description="Disordered" evidence="1">
    <location>
        <begin position="126"/>
        <end position="206"/>
    </location>
</feature>
<evidence type="ECO:0000313" key="3">
    <source>
        <dbReference type="Proteomes" id="UP000027222"/>
    </source>
</evidence>
<sequence length="206" mass="21983">MDIDKLDVIVAAIEVKMTVIVVRVTKAKEDGGGDGKRGVDNVEGDPLLEVRDGEGGAGVGAKDHADEFPAQEREGAWTKLKVTTTSMKRGHQVQNGCADECRICDIDFIAPDIHQLDDRWRLLPQRQGADDPKQDEGFAESFSTSMTRTEDEQKNSARLRADLKATSPPSPVSGSAPVSSGAKKVVSESTHPGPAGGFVRFAGRAG</sequence>
<dbReference type="AlphaFoldDB" id="A0A067SAV9"/>
<proteinExistence type="predicted"/>
<dbReference type="Proteomes" id="UP000027222">
    <property type="component" value="Unassembled WGS sequence"/>
</dbReference>